<keyword evidence="3" id="KW-1185">Reference proteome</keyword>
<accession>A0A0G4MHP5</accession>
<feature type="region of interest" description="Disordered" evidence="1">
    <location>
        <begin position="1"/>
        <end position="99"/>
    </location>
</feature>
<feature type="compositionally biased region" description="Basic residues" evidence="1">
    <location>
        <begin position="89"/>
        <end position="99"/>
    </location>
</feature>
<gene>
    <name evidence="2" type="ORF">BN1708_019298</name>
</gene>
<dbReference type="Proteomes" id="UP000044602">
    <property type="component" value="Unassembled WGS sequence"/>
</dbReference>
<evidence type="ECO:0000256" key="1">
    <source>
        <dbReference type="SAM" id="MobiDB-lite"/>
    </source>
</evidence>
<evidence type="ECO:0000313" key="3">
    <source>
        <dbReference type="Proteomes" id="UP000044602"/>
    </source>
</evidence>
<feature type="compositionally biased region" description="Polar residues" evidence="1">
    <location>
        <begin position="53"/>
        <end position="63"/>
    </location>
</feature>
<feature type="compositionally biased region" description="Basic and acidic residues" evidence="1">
    <location>
        <begin position="73"/>
        <end position="85"/>
    </location>
</feature>
<protein>
    <submittedName>
        <fullName evidence="2">Uncharacterized protein</fullName>
    </submittedName>
</protein>
<feature type="non-terminal residue" evidence="2">
    <location>
        <position position="99"/>
    </location>
</feature>
<name>A0A0G4MHP5_VERLO</name>
<evidence type="ECO:0000313" key="2">
    <source>
        <dbReference type="EMBL" id="CRK33729.1"/>
    </source>
</evidence>
<dbReference type="STRING" id="100787.A0A0G4MHP5"/>
<organism evidence="2 3">
    <name type="scientific">Verticillium longisporum</name>
    <name type="common">Verticillium dahliae var. longisporum</name>
    <dbReference type="NCBI Taxonomy" id="100787"/>
    <lineage>
        <taxon>Eukaryota</taxon>
        <taxon>Fungi</taxon>
        <taxon>Dikarya</taxon>
        <taxon>Ascomycota</taxon>
        <taxon>Pezizomycotina</taxon>
        <taxon>Sordariomycetes</taxon>
        <taxon>Hypocreomycetidae</taxon>
        <taxon>Glomerellales</taxon>
        <taxon>Plectosphaerellaceae</taxon>
        <taxon>Verticillium</taxon>
    </lineage>
</organism>
<dbReference type="AlphaFoldDB" id="A0A0G4MHP5"/>
<sequence>MGYPNSPGPARSPALTHSQPGTPNMAPAQMHNGMPNQTQYHYPAPGMPPHQVHTLSFLANSFPSKPDKKKSGRRDQEKYSDHDRQLINSRHRGLSKAQT</sequence>
<reference evidence="2 3" key="1">
    <citation type="submission" date="2015-05" db="EMBL/GenBank/DDBJ databases">
        <authorList>
            <person name="Wang D.B."/>
            <person name="Wang M."/>
        </authorList>
    </citation>
    <scope>NUCLEOTIDE SEQUENCE [LARGE SCALE GENOMIC DNA]</scope>
    <source>
        <strain evidence="2">VL1</strain>
    </source>
</reference>
<dbReference type="EMBL" id="CVQH01022636">
    <property type="protein sequence ID" value="CRK33729.1"/>
    <property type="molecule type" value="Genomic_DNA"/>
</dbReference>
<proteinExistence type="predicted"/>